<sequence>MTQVFLTVAKLIADKEASLQTGPFGTQLRASDYVEQGIPVINVRNIGFGTIRDGDLEYLGEAMAEKLHQHRLKINDIVFGRKGAVERHVLIDKNAEGWIQGSDCLRLRIDSSRVNNKYLSYYFTTSAHKDWMQALCSFGATMSSLNQDIVKRINFPLPPIKVQEKIAAILSTYDDLIENNQRRIVLLEKMAEEIYREWFVRMRFPGYELSKFEKGIPEGWEVSSLGAIANFNMGQSPSSEFYNETGNGLPFNQGVGTYGDRFPKKATFCSVSGRNAKQGDILFSVRAPVGRLNIADCEMIIGRGLAALSHKKKLNSYLFYLLKTVFSDEDIIGNGSIFNSVGKDELNRFPILQPLELLEKKFDDIASKIDEQISTLIRANENLKKTRDMLLPRLISGKLSVESLDIQFPPSMQEAA</sequence>
<dbReference type="GO" id="GO:0009307">
    <property type="term" value="P:DNA restriction-modification system"/>
    <property type="evidence" value="ECO:0007669"/>
    <property type="project" value="UniProtKB-KW"/>
</dbReference>
<dbReference type="OrthoDB" id="5298944at2"/>
<feature type="domain" description="Type I restriction modification DNA specificity" evidence="4">
    <location>
        <begin position="217"/>
        <end position="371"/>
    </location>
</feature>
<keyword evidence="5" id="KW-0255">Endonuclease</keyword>
<feature type="domain" description="Type I restriction modification DNA specificity" evidence="4">
    <location>
        <begin position="65"/>
        <end position="188"/>
    </location>
</feature>
<evidence type="ECO:0000313" key="5">
    <source>
        <dbReference type="EMBL" id="TDK61196.1"/>
    </source>
</evidence>
<evidence type="ECO:0000256" key="2">
    <source>
        <dbReference type="ARBA" id="ARBA00022747"/>
    </source>
</evidence>
<keyword evidence="3" id="KW-0238">DNA-binding</keyword>
<dbReference type="GO" id="GO:0003677">
    <property type="term" value="F:DNA binding"/>
    <property type="evidence" value="ECO:0007669"/>
    <property type="project" value="UniProtKB-KW"/>
</dbReference>
<dbReference type="SUPFAM" id="SSF116734">
    <property type="entry name" value="DNA methylase specificity domain"/>
    <property type="match status" value="2"/>
</dbReference>
<proteinExistence type="inferred from homology"/>
<dbReference type="GO" id="GO:0004519">
    <property type="term" value="F:endonuclease activity"/>
    <property type="evidence" value="ECO:0007669"/>
    <property type="project" value="UniProtKB-KW"/>
</dbReference>
<dbReference type="Proteomes" id="UP000294829">
    <property type="component" value="Unassembled WGS sequence"/>
</dbReference>
<name>A0A4R5VRU7_9BURK</name>
<reference evidence="5 6" key="1">
    <citation type="submission" date="2019-03" db="EMBL/GenBank/DDBJ databases">
        <title>Sapientia aquatica gen. nov., sp. nov., isolated from a crater lake.</title>
        <authorList>
            <person name="Felfoldi T."/>
            <person name="Szabo A."/>
            <person name="Toth E."/>
            <person name="Schumann P."/>
            <person name="Keki Z."/>
            <person name="Marialigeti K."/>
            <person name="Mathe I."/>
        </authorList>
    </citation>
    <scope>NUCLEOTIDE SEQUENCE [LARGE SCALE GENOMIC DNA]</scope>
    <source>
        <strain evidence="5 6">SA-152</strain>
    </source>
</reference>
<comment type="caution">
    <text evidence="5">The sequence shown here is derived from an EMBL/GenBank/DDBJ whole genome shotgun (WGS) entry which is preliminary data.</text>
</comment>
<dbReference type="PANTHER" id="PTHR30408">
    <property type="entry name" value="TYPE-1 RESTRICTION ENZYME ECOKI SPECIFICITY PROTEIN"/>
    <property type="match status" value="1"/>
</dbReference>
<dbReference type="AlphaFoldDB" id="A0A4R5VRU7"/>
<keyword evidence="5" id="KW-0540">Nuclease</keyword>
<dbReference type="InterPro" id="IPR000055">
    <property type="entry name" value="Restrct_endonuc_typeI_TRD"/>
</dbReference>
<dbReference type="EMBL" id="SMYL01000014">
    <property type="protein sequence ID" value="TDK61196.1"/>
    <property type="molecule type" value="Genomic_DNA"/>
</dbReference>
<evidence type="ECO:0000256" key="1">
    <source>
        <dbReference type="ARBA" id="ARBA00010923"/>
    </source>
</evidence>
<keyword evidence="5" id="KW-0378">Hydrolase</keyword>
<dbReference type="PANTHER" id="PTHR30408:SF13">
    <property type="entry name" value="TYPE I RESTRICTION ENZYME HINDI SPECIFICITY SUBUNIT"/>
    <property type="match status" value="1"/>
</dbReference>
<keyword evidence="6" id="KW-1185">Reference proteome</keyword>
<dbReference type="CDD" id="cd17495">
    <property type="entry name" value="RMtype1_S_Cep9333ORF4827P-TRD2-CR2_like"/>
    <property type="match status" value="1"/>
</dbReference>
<dbReference type="Pfam" id="PF01420">
    <property type="entry name" value="Methylase_S"/>
    <property type="match status" value="2"/>
</dbReference>
<dbReference type="InterPro" id="IPR052021">
    <property type="entry name" value="Type-I_RS_S_subunit"/>
</dbReference>
<dbReference type="Gene3D" id="3.90.220.20">
    <property type="entry name" value="DNA methylase specificity domains"/>
    <property type="match status" value="2"/>
</dbReference>
<gene>
    <name evidence="5" type="ORF">E2I14_17545</name>
</gene>
<organism evidence="5 6">
    <name type="scientific">Sapientia aquatica</name>
    <dbReference type="NCBI Taxonomy" id="1549640"/>
    <lineage>
        <taxon>Bacteria</taxon>
        <taxon>Pseudomonadati</taxon>
        <taxon>Pseudomonadota</taxon>
        <taxon>Betaproteobacteria</taxon>
        <taxon>Burkholderiales</taxon>
        <taxon>Oxalobacteraceae</taxon>
        <taxon>Sapientia</taxon>
    </lineage>
</organism>
<evidence type="ECO:0000256" key="3">
    <source>
        <dbReference type="ARBA" id="ARBA00023125"/>
    </source>
</evidence>
<dbReference type="InterPro" id="IPR044946">
    <property type="entry name" value="Restrct_endonuc_typeI_TRD_sf"/>
</dbReference>
<protein>
    <submittedName>
        <fullName evidence="5">Restriction endonuclease subunit S</fullName>
    </submittedName>
</protein>
<evidence type="ECO:0000259" key="4">
    <source>
        <dbReference type="Pfam" id="PF01420"/>
    </source>
</evidence>
<keyword evidence="2" id="KW-0680">Restriction system</keyword>
<comment type="similarity">
    <text evidence="1">Belongs to the type-I restriction system S methylase family.</text>
</comment>
<evidence type="ECO:0000313" key="6">
    <source>
        <dbReference type="Proteomes" id="UP000294829"/>
    </source>
</evidence>
<dbReference type="RefSeq" id="WP_133330946.1">
    <property type="nucleotide sequence ID" value="NZ_SMYL01000014.1"/>
</dbReference>
<accession>A0A4R5VRU7</accession>